<keyword evidence="3" id="KW-1185">Reference proteome</keyword>
<accession>A0A448XBT3</accession>
<dbReference type="AlphaFoldDB" id="A0A448XBT3"/>
<organism evidence="2 3">
    <name type="scientific">Protopolystoma xenopodis</name>
    <dbReference type="NCBI Taxonomy" id="117903"/>
    <lineage>
        <taxon>Eukaryota</taxon>
        <taxon>Metazoa</taxon>
        <taxon>Spiralia</taxon>
        <taxon>Lophotrochozoa</taxon>
        <taxon>Platyhelminthes</taxon>
        <taxon>Monogenea</taxon>
        <taxon>Polyopisthocotylea</taxon>
        <taxon>Polystomatidea</taxon>
        <taxon>Polystomatidae</taxon>
        <taxon>Protopolystoma</taxon>
    </lineage>
</organism>
<feature type="region of interest" description="Disordered" evidence="1">
    <location>
        <begin position="108"/>
        <end position="136"/>
    </location>
</feature>
<gene>
    <name evidence="2" type="ORF">PXEA_LOCUS26529</name>
</gene>
<proteinExistence type="predicted"/>
<dbReference type="Proteomes" id="UP000784294">
    <property type="component" value="Unassembled WGS sequence"/>
</dbReference>
<evidence type="ECO:0000313" key="3">
    <source>
        <dbReference type="Proteomes" id="UP000784294"/>
    </source>
</evidence>
<evidence type="ECO:0000313" key="2">
    <source>
        <dbReference type="EMBL" id="VEL33089.1"/>
    </source>
</evidence>
<name>A0A448XBT3_9PLAT</name>
<feature type="compositionally biased region" description="Polar residues" evidence="1">
    <location>
        <begin position="119"/>
        <end position="136"/>
    </location>
</feature>
<protein>
    <submittedName>
        <fullName evidence="2">Uncharacterized protein</fullName>
    </submittedName>
</protein>
<evidence type="ECO:0000256" key="1">
    <source>
        <dbReference type="SAM" id="MobiDB-lite"/>
    </source>
</evidence>
<sequence>MFESAVKSLAQMIRMDLDSGLVGTDFLGTRASADARGVTRPVYGCPLCSLVYRSYHHHHRTDAVYHCLHSSTCTLQPLHYIRPFYSPLWRSLNMPQLRPILCQEGRGPDLERLTKRRPTNTGSCTSNHRQKLTEAQ</sequence>
<dbReference type="EMBL" id="CAAALY010245148">
    <property type="protein sequence ID" value="VEL33089.1"/>
    <property type="molecule type" value="Genomic_DNA"/>
</dbReference>
<reference evidence="2" key="1">
    <citation type="submission" date="2018-11" db="EMBL/GenBank/DDBJ databases">
        <authorList>
            <consortium name="Pathogen Informatics"/>
        </authorList>
    </citation>
    <scope>NUCLEOTIDE SEQUENCE</scope>
</reference>
<comment type="caution">
    <text evidence="2">The sequence shown here is derived from an EMBL/GenBank/DDBJ whole genome shotgun (WGS) entry which is preliminary data.</text>
</comment>